<dbReference type="PANTHER" id="PTHR34566:SF2">
    <property type="entry name" value="ALTERED INHERITANCE OF MITOCHONDRIA PROTEIN"/>
    <property type="match status" value="1"/>
</dbReference>
<name>A0AAP0AVK3_9ASPA</name>
<evidence type="ECO:0000259" key="1">
    <source>
        <dbReference type="Pfam" id="PF26631"/>
    </source>
</evidence>
<protein>
    <recommendedName>
        <fullName evidence="1">DUF8204 domain-containing protein</fullName>
    </recommendedName>
</protein>
<keyword evidence="3" id="KW-1185">Reference proteome</keyword>
<comment type="caution">
    <text evidence="2">The sequence shown here is derived from an EMBL/GenBank/DDBJ whole genome shotgun (WGS) entry which is preliminary data.</text>
</comment>
<reference evidence="2 3" key="1">
    <citation type="journal article" date="2022" name="Nat. Plants">
        <title>Genomes of leafy and leafless Platanthera orchids illuminate the evolution of mycoheterotrophy.</title>
        <authorList>
            <person name="Li M.H."/>
            <person name="Liu K.W."/>
            <person name="Li Z."/>
            <person name="Lu H.C."/>
            <person name="Ye Q.L."/>
            <person name="Zhang D."/>
            <person name="Wang J.Y."/>
            <person name="Li Y.F."/>
            <person name="Zhong Z.M."/>
            <person name="Liu X."/>
            <person name="Yu X."/>
            <person name="Liu D.K."/>
            <person name="Tu X.D."/>
            <person name="Liu B."/>
            <person name="Hao Y."/>
            <person name="Liao X.Y."/>
            <person name="Jiang Y.T."/>
            <person name="Sun W.H."/>
            <person name="Chen J."/>
            <person name="Chen Y.Q."/>
            <person name="Ai Y."/>
            <person name="Zhai J.W."/>
            <person name="Wu S.S."/>
            <person name="Zhou Z."/>
            <person name="Hsiao Y.Y."/>
            <person name="Wu W.L."/>
            <person name="Chen Y.Y."/>
            <person name="Lin Y.F."/>
            <person name="Hsu J.L."/>
            <person name="Li C.Y."/>
            <person name="Wang Z.W."/>
            <person name="Zhao X."/>
            <person name="Zhong W.Y."/>
            <person name="Ma X.K."/>
            <person name="Ma L."/>
            <person name="Huang J."/>
            <person name="Chen G.Z."/>
            <person name="Huang M.Z."/>
            <person name="Huang L."/>
            <person name="Peng D.H."/>
            <person name="Luo Y.B."/>
            <person name="Zou S.Q."/>
            <person name="Chen S.P."/>
            <person name="Lan S."/>
            <person name="Tsai W.C."/>
            <person name="Van de Peer Y."/>
            <person name="Liu Z.J."/>
        </authorList>
    </citation>
    <scope>NUCLEOTIDE SEQUENCE [LARGE SCALE GENOMIC DNA]</scope>
    <source>
        <strain evidence="2">Lor287</strain>
    </source>
</reference>
<feature type="domain" description="DUF8204" evidence="1">
    <location>
        <begin position="103"/>
        <end position="135"/>
    </location>
</feature>
<dbReference type="AlphaFoldDB" id="A0AAP0AVK3"/>
<dbReference type="EMBL" id="JBBWWQ010000020">
    <property type="protein sequence ID" value="KAK8916473.1"/>
    <property type="molecule type" value="Genomic_DNA"/>
</dbReference>
<organism evidence="2 3">
    <name type="scientific">Platanthera zijinensis</name>
    <dbReference type="NCBI Taxonomy" id="2320716"/>
    <lineage>
        <taxon>Eukaryota</taxon>
        <taxon>Viridiplantae</taxon>
        <taxon>Streptophyta</taxon>
        <taxon>Embryophyta</taxon>
        <taxon>Tracheophyta</taxon>
        <taxon>Spermatophyta</taxon>
        <taxon>Magnoliopsida</taxon>
        <taxon>Liliopsida</taxon>
        <taxon>Asparagales</taxon>
        <taxon>Orchidaceae</taxon>
        <taxon>Orchidoideae</taxon>
        <taxon>Orchideae</taxon>
        <taxon>Orchidinae</taxon>
        <taxon>Platanthera</taxon>
    </lineage>
</organism>
<gene>
    <name evidence="2" type="ORF">KSP39_PZI022466</name>
</gene>
<dbReference type="Proteomes" id="UP001418222">
    <property type="component" value="Unassembled WGS sequence"/>
</dbReference>
<proteinExistence type="predicted"/>
<dbReference type="InterPro" id="IPR058517">
    <property type="entry name" value="DUF8204"/>
</dbReference>
<evidence type="ECO:0000313" key="2">
    <source>
        <dbReference type="EMBL" id="KAK8916473.1"/>
    </source>
</evidence>
<sequence>MHRGAERGSILVSSVGGTLKRGAWGRNGKRRLPKVLFQKSYENNEIRFFPKLSFLVVYLGLVKRRRSTVTAASEMEVSSAGDGDGDGDGSSVPLQAPKISSYKGKSCKGCLYYSSILKSNARTPVCVGISRTLPQGKRLENCFNLNGSSSCCSGVVSILLNIMMPLICSPVPIT</sequence>
<accession>A0AAP0AVK3</accession>
<dbReference type="PANTHER" id="PTHR34566">
    <property type="entry name" value="ALTERED INHERITANCE OF MITOCHONDRIA PROTEIN"/>
    <property type="match status" value="1"/>
</dbReference>
<evidence type="ECO:0000313" key="3">
    <source>
        <dbReference type="Proteomes" id="UP001418222"/>
    </source>
</evidence>
<dbReference type="Pfam" id="PF26631">
    <property type="entry name" value="DUF8204"/>
    <property type="match status" value="1"/>
</dbReference>